<comment type="cofactor">
    <cofactor evidence="1">
        <name>FMN</name>
        <dbReference type="ChEBI" id="CHEBI:58210"/>
    </cofactor>
</comment>
<evidence type="ECO:0000256" key="6">
    <source>
        <dbReference type="ARBA" id="ARBA00023002"/>
    </source>
</evidence>
<keyword evidence="6" id="KW-0560">Oxidoreductase</keyword>
<dbReference type="SUPFAM" id="SSF51412">
    <property type="entry name" value="Inosine monophosphate dehydrogenase (IMPDH)"/>
    <property type="match status" value="1"/>
</dbReference>
<evidence type="ECO:0000256" key="2">
    <source>
        <dbReference type="ARBA" id="ARBA00009881"/>
    </source>
</evidence>
<dbReference type="PANTHER" id="PTHR42747:SF3">
    <property type="entry name" value="NITRONATE MONOOXYGENASE-RELATED"/>
    <property type="match status" value="1"/>
</dbReference>
<dbReference type="KEGG" id="cpoy:GP475_04070"/>
<keyword evidence="4" id="KW-0285">Flavoprotein</keyword>
<dbReference type="EMBL" id="CP046884">
    <property type="protein sequence ID" value="QNQ89914.1"/>
    <property type="molecule type" value="Genomic_DNA"/>
</dbReference>
<keyword evidence="3" id="KW-0216">Detoxification</keyword>
<evidence type="ECO:0000256" key="1">
    <source>
        <dbReference type="ARBA" id="ARBA00001917"/>
    </source>
</evidence>
<dbReference type="CDD" id="cd04730">
    <property type="entry name" value="NPD_like"/>
    <property type="match status" value="1"/>
</dbReference>
<dbReference type="Proteomes" id="UP000516320">
    <property type="component" value="Chromosome"/>
</dbReference>
<accession>A0A7H0SMY9</accession>
<dbReference type="RefSeq" id="WP_187975371.1">
    <property type="nucleotide sequence ID" value="NZ_CP046884.1"/>
</dbReference>
<evidence type="ECO:0000256" key="9">
    <source>
        <dbReference type="ARBA" id="ARBA00049401"/>
    </source>
</evidence>
<dbReference type="InterPro" id="IPR004136">
    <property type="entry name" value="NMO"/>
</dbReference>
<gene>
    <name evidence="10" type="ORF">GP475_04070</name>
</gene>
<dbReference type="Pfam" id="PF03060">
    <property type="entry name" value="NMO"/>
    <property type="match status" value="1"/>
</dbReference>
<organism evidence="10 11">
    <name type="scientific">Corynebacterium poyangense</name>
    <dbReference type="NCBI Taxonomy" id="2684405"/>
    <lineage>
        <taxon>Bacteria</taxon>
        <taxon>Bacillati</taxon>
        <taxon>Actinomycetota</taxon>
        <taxon>Actinomycetes</taxon>
        <taxon>Mycobacteriales</taxon>
        <taxon>Corynebacteriaceae</taxon>
        <taxon>Corynebacterium</taxon>
    </lineage>
</organism>
<dbReference type="GO" id="GO:0018580">
    <property type="term" value="F:nitronate monooxygenase activity"/>
    <property type="evidence" value="ECO:0007669"/>
    <property type="project" value="InterPro"/>
</dbReference>
<comment type="catalytic activity">
    <reaction evidence="9">
        <text>3 propionate 3-nitronate + 3 O2 + H2O = 3 3-oxopropanoate + 2 nitrate + nitrite + H2O2 + 3 H(+)</text>
        <dbReference type="Rhea" id="RHEA:57332"/>
        <dbReference type="ChEBI" id="CHEBI:15377"/>
        <dbReference type="ChEBI" id="CHEBI:15378"/>
        <dbReference type="ChEBI" id="CHEBI:15379"/>
        <dbReference type="ChEBI" id="CHEBI:16240"/>
        <dbReference type="ChEBI" id="CHEBI:16301"/>
        <dbReference type="ChEBI" id="CHEBI:17632"/>
        <dbReference type="ChEBI" id="CHEBI:33190"/>
        <dbReference type="ChEBI" id="CHEBI:136067"/>
    </reaction>
</comment>
<evidence type="ECO:0000256" key="3">
    <source>
        <dbReference type="ARBA" id="ARBA00022575"/>
    </source>
</evidence>
<dbReference type="GO" id="GO:0009636">
    <property type="term" value="P:response to toxic substance"/>
    <property type="evidence" value="ECO:0007669"/>
    <property type="project" value="UniProtKB-KW"/>
</dbReference>
<protein>
    <recommendedName>
        <fullName evidence="8">Propionate 3-nitronate monooxygenase</fullName>
    </recommendedName>
</protein>
<keyword evidence="5" id="KW-0288">FMN</keyword>
<proteinExistence type="inferred from homology"/>
<evidence type="ECO:0000256" key="8">
    <source>
        <dbReference type="ARBA" id="ARBA00031155"/>
    </source>
</evidence>
<comment type="similarity">
    <text evidence="2">Belongs to the nitronate monooxygenase family. NMO class I subfamily.</text>
</comment>
<dbReference type="AlphaFoldDB" id="A0A7H0SMY9"/>
<sequence length="351" mass="37481">MRAIKDLAYHIIAAPMAGGPSTPELAAAVSRAGGLGFLAFGTMALDAVEDSLTRMAELASDVPYGVNLFAPQRQEIPAAMAERVREELKADYASYGLEVPDLPDPDYSNGWEEKLQAALSAPHPPAVISSTFGCFSAEEIGRIHDRGISAWCTVTSVEEAQAANNIGVDALVVQGPEAGGHRGTWDLLRRPDTAELAKLLSQVHQACPDLPLVAAGGLSTPSAVAQAQEWSGVVAVAAGSAFLLTPEAGTSEVNREFLAEAAKKDEATLSTRAFSGRYARGLKTAFCQSHPDPDFPPVYPFLNQLLAPLRAEAGQHRDFRWAYCLVGQNCDDLKQWPAAKVMRWLAGENIN</sequence>
<dbReference type="Gene3D" id="3.20.20.70">
    <property type="entry name" value="Aldolase class I"/>
    <property type="match status" value="1"/>
</dbReference>
<dbReference type="PANTHER" id="PTHR42747">
    <property type="entry name" value="NITRONATE MONOOXYGENASE-RELATED"/>
    <property type="match status" value="1"/>
</dbReference>
<evidence type="ECO:0000313" key="10">
    <source>
        <dbReference type="EMBL" id="QNQ89914.1"/>
    </source>
</evidence>
<evidence type="ECO:0000313" key="11">
    <source>
        <dbReference type="Proteomes" id="UP000516320"/>
    </source>
</evidence>
<keyword evidence="11" id="KW-1185">Reference proteome</keyword>
<evidence type="ECO:0000256" key="5">
    <source>
        <dbReference type="ARBA" id="ARBA00022643"/>
    </source>
</evidence>
<evidence type="ECO:0000256" key="7">
    <source>
        <dbReference type="ARBA" id="ARBA00023033"/>
    </source>
</evidence>
<keyword evidence="7 10" id="KW-0503">Monooxygenase</keyword>
<name>A0A7H0SMY9_9CORY</name>
<evidence type="ECO:0000256" key="4">
    <source>
        <dbReference type="ARBA" id="ARBA00022630"/>
    </source>
</evidence>
<dbReference type="InterPro" id="IPR013785">
    <property type="entry name" value="Aldolase_TIM"/>
</dbReference>
<reference evidence="10 11" key="1">
    <citation type="submission" date="2019-12" db="EMBL/GenBank/DDBJ databases">
        <title>Corynebacterium sp. nov., isolated from feces of the Anser Albifrons in China.</title>
        <authorList>
            <person name="Liu Q."/>
        </authorList>
    </citation>
    <scope>NUCLEOTIDE SEQUENCE [LARGE SCALE GENOMIC DNA]</scope>
    <source>
        <strain evidence="10 11">4H37-19</strain>
    </source>
</reference>